<name>A0AC61DEL1_9FIRM</name>
<comment type="caution">
    <text evidence="1">The sequence shown here is derived from an EMBL/GenBank/DDBJ whole genome shotgun (WGS) entry which is preliminary data.</text>
</comment>
<reference evidence="1" key="1">
    <citation type="submission" date="2017-10" db="EMBL/GenBank/DDBJ databases">
        <title>Genome sequence of cellulolytic Lachnospiraceae bacterium XHS1971 isolated from hotspring sediment.</title>
        <authorList>
            <person name="Vasudevan G."/>
            <person name="Joshi A.J."/>
            <person name="Hivarkar S."/>
            <person name="Lanjekar V.B."/>
            <person name="Dhakephalkar P.K."/>
            <person name="Dagar S."/>
        </authorList>
    </citation>
    <scope>NUCLEOTIDE SEQUENCE</scope>
    <source>
        <strain evidence="1">XHS1971</strain>
    </source>
</reference>
<keyword evidence="2" id="KW-1185">Reference proteome</keyword>
<evidence type="ECO:0000313" key="2">
    <source>
        <dbReference type="Proteomes" id="UP000224460"/>
    </source>
</evidence>
<organism evidence="1 2">
    <name type="scientific">Sporanaerobium hydrogeniformans</name>
    <dbReference type="NCBI Taxonomy" id="3072179"/>
    <lineage>
        <taxon>Bacteria</taxon>
        <taxon>Bacillati</taxon>
        <taxon>Bacillota</taxon>
        <taxon>Clostridia</taxon>
        <taxon>Lachnospirales</taxon>
        <taxon>Lachnospiraceae</taxon>
        <taxon>Sporanaerobium</taxon>
    </lineage>
</organism>
<dbReference type="Proteomes" id="UP000224460">
    <property type="component" value="Unassembled WGS sequence"/>
</dbReference>
<evidence type="ECO:0000313" key="1">
    <source>
        <dbReference type="EMBL" id="PHV71611.1"/>
    </source>
</evidence>
<gene>
    <name evidence="1" type="ORF">CS063_03335</name>
</gene>
<proteinExistence type="predicted"/>
<sequence length="749" mass="85190">MSKLWYREAAISWNEGLPMGNGKLGAMLFGGVETEHLQLNEDSIWYGGSQNRINPAAKRNLERVREFIFSERIKEAEELLRYAFSGTPQSQRPYQSLGDIKMRFKHTHMSYSAYKRELDLNTAVASVEYEMKDVQYKREYFVSTPDQVLVIHLSATKASSLSFDILLTRERFYKRVDAVGGNTLLLTGDLGKEGSEFAIGCKVETKGGSLQILGEHLIVTEADEAIIYLTATSTFYHSHFKEYVLKVLEKASHKGYELLKQDHVKDYQTLYQRVLLEFENQLEYESLPTDERLARMQQGLEDVGLVKTYFDYGRYLLISSSRKGTLPANLQGIWNAEMKPNWDSKFTININTQMNYWIAESCQLPECHEALLDLIKRLVKSGKQTAKEMYGCRGFVAHHNTDIWADTAPQDIYIPATYWVMGGAWLCTHLWMHYQYTQDKIWLEEAYPLLEEGVLFFLDFLVEKEGQLLTCPSVSPENTYILPNGTKGCICAGSTIDNEILRDLFEAYISAAKLLDKDSKNVQAAKEVLEKLPPLKIGKHGQIMEWLEDYEEEEPGHRHISQLYGLHPSHQITVDGTPLFADAAKKTLARRLKWGGGHTGWSCAWIMNFYARLWEGAHAYDLFKKLLTQSTFSNLLCNHPRPNGEVFQIDGNLGGANGILELFVQSNEKRTVLLPACPKELGSGFLKGVKVNGGVILDLAWQQGKLTSIKAYGLAHQETKLKLHYDKKELTIQLAPQEEKDVTSLLVKV</sequence>
<accession>A0AC61DEL1</accession>
<dbReference type="EMBL" id="PEDL01000002">
    <property type="protein sequence ID" value="PHV71611.1"/>
    <property type="molecule type" value="Genomic_DNA"/>
</dbReference>
<protein>
    <submittedName>
        <fullName evidence="1">Alpha-L-fucosidase</fullName>
    </submittedName>
</protein>